<dbReference type="Proteomes" id="UP001152797">
    <property type="component" value="Unassembled WGS sequence"/>
</dbReference>
<feature type="signal peptide" evidence="7">
    <location>
        <begin position="1"/>
        <end position="21"/>
    </location>
</feature>
<keyword evidence="1 5" id="KW-0489">Methyltransferase</keyword>
<comment type="similarity">
    <text evidence="4 5 6">Belongs to the class I-like SAM-binding methyltransferase superfamily. Erg6/SMT family.</text>
</comment>
<evidence type="ECO:0000259" key="8">
    <source>
        <dbReference type="PROSITE" id="PS51685"/>
    </source>
</evidence>
<dbReference type="PANTHER" id="PTHR44068">
    <property type="entry name" value="ZGC:194242"/>
    <property type="match status" value="1"/>
</dbReference>
<dbReference type="Pfam" id="PF08498">
    <property type="entry name" value="Sterol_MT_C"/>
    <property type="match status" value="1"/>
</dbReference>
<evidence type="ECO:0000256" key="5">
    <source>
        <dbReference type="PROSITE-ProRule" id="PRU01022"/>
    </source>
</evidence>
<dbReference type="OrthoDB" id="540004at2759"/>
<dbReference type="AlphaFoldDB" id="A0A9P1DCR4"/>
<evidence type="ECO:0000256" key="1">
    <source>
        <dbReference type="ARBA" id="ARBA00022603"/>
    </source>
</evidence>
<evidence type="ECO:0000256" key="6">
    <source>
        <dbReference type="RuleBase" id="RU362025"/>
    </source>
</evidence>
<protein>
    <recommendedName>
        <fullName evidence="6">Methyltransferase</fullName>
        <ecNumber evidence="6">2.1.1.-</ecNumber>
    </recommendedName>
</protein>
<dbReference type="InterPro" id="IPR029063">
    <property type="entry name" value="SAM-dependent_MTases_sf"/>
</dbReference>
<proteinExistence type="inferred from homology"/>
<evidence type="ECO:0000256" key="2">
    <source>
        <dbReference type="ARBA" id="ARBA00022679"/>
    </source>
</evidence>
<evidence type="ECO:0000256" key="3">
    <source>
        <dbReference type="ARBA" id="ARBA00022691"/>
    </source>
</evidence>
<dbReference type="SUPFAM" id="SSF53335">
    <property type="entry name" value="S-adenosyl-L-methionine-dependent methyltransferases"/>
    <property type="match status" value="1"/>
</dbReference>
<evidence type="ECO:0000313" key="11">
    <source>
        <dbReference type="Proteomes" id="UP001152797"/>
    </source>
</evidence>
<feature type="domain" description="SAM-dependent methyltransferase Erg6/SMT-type" evidence="8">
    <location>
        <begin position="85"/>
        <end position="312"/>
    </location>
</feature>
<name>A0A9P1DCR4_9DINO</name>
<keyword evidence="3 5" id="KW-0949">S-adenosyl-L-methionine</keyword>
<reference evidence="10" key="2">
    <citation type="submission" date="2024-04" db="EMBL/GenBank/DDBJ databases">
        <authorList>
            <person name="Chen Y."/>
            <person name="Shah S."/>
            <person name="Dougan E. K."/>
            <person name="Thang M."/>
            <person name="Chan C."/>
        </authorList>
    </citation>
    <scope>NUCLEOTIDE SEQUENCE [LARGE SCALE GENOMIC DNA]</scope>
</reference>
<dbReference type="EMBL" id="CAMXCT010004057">
    <property type="protein sequence ID" value="CAI4007478.1"/>
    <property type="molecule type" value="Genomic_DNA"/>
</dbReference>
<dbReference type="InterPro" id="IPR050447">
    <property type="entry name" value="Erg6_SMT_methyltransf"/>
</dbReference>
<evidence type="ECO:0000256" key="7">
    <source>
        <dbReference type="SAM" id="SignalP"/>
    </source>
</evidence>
<reference evidence="9" key="1">
    <citation type="submission" date="2022-10" db="EMBL/GenBank/DDBJ databases">
        <authorList>
            <person name="Chen Y."/>
            <person name="Dougan E. K."/>
            <person name="Chan C."/>
            <person name="Rhodes N."/>
            <person name="Thang M."/>
        </authorList>
    </citation>
    <scope>NUCLEOTIDE SEQUENCE</scope>
</reference>
<organism evidence="9">
    <name type="scientific">Cladocopium goreaui</name>
    <dbReference type="NCBI Taxonomy" id="2562237"/>
    <lineage>
        <taxon>Eukaryota</taxon>
        <taxon>Sar</taxon>
        <taxon>Alveolata</taxon>
        <taxon>Dinophyceae</taxon>
        <taxon>Suessiales</taxon>
        <taxon>Symbiodiniaceae</taxon>
        <taxon>Cladocopium</taxon>
    </lineage>
</organism>
<dbReference type="CDD" id="cd02440">
    <property type="entry name" value="AdoMet_MTases"/>
    <property type="match status" value="1"/>
</dbReference>
<dbReference type="GO" id="GO:0032259">
    <property type="term" value="P:methylation"/>
    <property type="evidence" value="ECO:0007669"/>
    <property type="project" value="UniProtKB-KW"/>
</dbReference>
<comment type="caution">
    <text evidence="9">The sequence shown here is derived from an EMBL/GenBank/DDBJ whole genome shotgun (WGS) entry which is preliminary data.</text>
</comment>
<dbReference type="PROSITE" id="PS51685">
    <property type="entry name" value="SAM_MT_ERG6_SMT"/>
    <property type="match status" value="1"/>
</dbReference>
<keyword evidence="11" id="KW-1185">Reference proteome</keyword>
<dbReference type="EMBL" id="CAMXCT020004057">
    <property type="protein sequence ID" value="CAL1160853.1"/>
    <property type="molecule type" value="Genomic_DNA"/>
</dbReference>
<dbReference type="GO" id="GO:0016126">
    <property type="term" value="P:sterol biosynthetic process"/>
    <property type="evidence" value="ECO:0007669"/>
    <property type="project" value="TreeGrafter"/>
</dbReference>
<dbReference type="InterPro" id="IPR013216">
    <property type="entry name" value="Methyltransf_11"/>
</dbReference>
<feature type="chain" id="PRO_5043271373" description="Methyltransferase" evidence="7">
    <location>
        <begin position="22"/>
        <end position="398"/>
    </location>
</feature>
<evidence type="ECO:0000313" key="10">
    <source>
        <dbReference type="EMBL" id="CAL1160853.1"/>
    </source>
</evidence>
<dbReference type="GO" id="GO:0003838">
    <property type="term" value="F:sterol 24-C-methyltransferase activity"/>
    <property type="evidence" value="ECO:0007669"/>
    <property type="project" value="TreeGrafter"/>
</dbReference>
<dbReference type="InterPro" id="IPR013705">
    <property type="entry name" value="Sterol_MeTrfase_C"/>
</dbReference>
<accession>A0A9P1DCR4</accession>
<dbReference type="GO" id="GO:0005783">
    <property type="term" value="C:endoplasmic reticulum"/>
    <property type="evidence" value="ECO:0007669"/>
    <property type="project" value="TreeGrafter"/>
</dbReference>
<keyword evidence="7" id="KW-0732">Signal</keyword>
<dbReference type="PANTHER" id="PTHR44068:SF1">
    <property type="entry name" value="HYPOTHETICAL LOC100005854"/>
    <property type="match status" value="1"/>
</dbReference>
<dbReference type="Gene3D" id="3.40.50.150">
    <property type="entry name" value="Vaccinia Virus protein VP39"/>
    <property type="match status" value="1"/>
</dbReference>
<dbReference type="Pfam" id="PF08241">
    <property type="entry name" value="Methyltransf_11"/>
    <property type="match status" value="1"/>
</dbReference>
<gene>
    <name evidence="9" type="ORF">C1SCF055_LOCUS33031</name>
</gene>
<evidence type="ECO:0000256" key="4">
    <source>
        <dbReference type="ARBA" id="ARBA00038188"/>
    </source>
</evidence>
<dbReference type="EC" id="2.1.1.-" evidence="6"/>
<keyword evidence="2 5" id="KW-0808">Transferase</keyword>
<dbReference type="EMBL" id="CAMXCT030004057">
    <property type="protein sequence ID" value="CAL4794790.1"/>
    <property type="molecule type" value="Genomic_DNA"/>
</dbReference>
<dbReference type="InterPro" id="IPR030384">
    <property type="entry name" value="MeTrfase_SMT"/>
</dbReference>
<sequence length="398" mass="44183">MAPCITRLAALCLLPARCVRAEEGLGQCHEMGSGRSCNAGISEAGSDGYLGYLWSIMSNKKDAVDGYVGRFEDDSLTERTTTDEYYDVATDFYLYGWGNSFHFATRFAGESLEDSIVRHEHFLSGKLGLKPGEKVADLGMGVGGPLRSIQRFSNADITGVTINDYQVRRAKKFTKSECSSQMAKHIDYRQGDFTKLVPDVFAPESLDAVYYIESSCHIANRTEVFQASAKALKKGGRLFSYEWVMTDRFDPKNSEHVAIKKGIELGDGIEELVGIQAPLESLKQSGFRILEHGDLVDLSEEWYGDHNVPWYYDMAQKYSFSSFRTFALSDFGQRTLGTFLWLTGQAGVVPEEASKTEQMLRHASINLVKGGVLHQSSATDSYPPSSYVIKLNFNTAGL</sequence>
<evidence type="ECO:0000313" key="9">
    <source>
        <dbReference type="EMBL" id="CAI4007478.1"/>
    </source>
</evidence>